<proteinExistence type="predicted"/>
<feature type="transmembrane region" description="Helical" evidence="1">
    <location>
        <begin position="269"/>
        <end position="291"/>
    </location>
</feature>
<protein>
    <recommendedName>
        <fullName evidence="4">NnrS protein</fullName>
    </recommendedName>
</protein>
<feature type="transmembrane region" description="Helical" evidence="1">
    <location>
        <begin position="303"/>
        <end position="321"/>
    </location>
</feature>
<accession>A0A1Y6BHZ5</accession>
<evidence type="ECO:0000313" key="3">
    <source>
        <dbReference type="Proteomes" id="UP000192920"/>
    </source>
</evidence>
<feature type="transmembrane region" description="Helical" evidence="1">
    <location>
        <begin position="121"/>
        <end position="142"/>
    </location>
</feature>
<evidence type="ECO:0008006" key="4">
    <source>
        <dbReference type="Google" id="ProtNLM"/>
    </source>
</evidence>
<keyword evidence="1" id="KW-0812">Transmembrane</keyword>
<feature type="transmembrane region" description="Helical" evidence="1">
    <location>
        <begin position="177"/>
        <end position="197"/>
    </location>
</feature>
<feature type="transmembrane region" description="Helical" evidence="1">
    <location>
        <begin position="203"/>
        <end position="224"/>
    </location>
</feature>
<feature type="transmembrane region" description="Helical" evidence="1">
    <location>
        <begin position="148"/>
        <end position="165"/>
    </location>
</feature>
<feature type="transmembrane region" description="Helical" evidence="1">
    <location>
        <begin position="94"/>
        <end position="114"/>
    </location>
</feature>
<feature type="transmembrane region" description="Helical" evidence="1">
    <location>
        <begin position="333"/>
        <end position="353"/>
    </location>
</feature>
<reference evidence="3" key="1">
    <citation type="submission" date="2017-04" db="EMBL/GenBank/DDBJ databases">
        <authorList>
            <person name="Varghese N."/>
            <person name="Submissions S."/>
        </authorList>
    </citation>
    <scope>NUCLEOTIDE SEQUENCE [LARGE SCALE GENOMIC DNA]</scope>
    <source>
        <strain evidence="3">DSM 22618</strain>
    </source>
</reference>
<sequence length="363" mass="38990">MSMAASPRPVWLLLLVPVLLAAALLGGLARVGMMLPALPAEAPLFHGPLMVSGVFGALISLERAVALRRRWALLAPLCAFCSGGLLLLGGPWWLAAAGFALASAGLLAASFVIWRIQPADFTRLLAVAALLWLVGNLAWLAGWPVWNVVGWWQGFLLLTIVAERLELSRLLRRPPHAAPLLNGLLILWLLGMLASALTPRPPGLPLVGLSLVGMAAWLARYDLARRTVRQQGLPRYIAASLLAGYVWLAISGLLLLGGQALQPGPGYDAVLHALFVGFVFSMVFGHAPVILPALTGWRVPYRPLLYLPLALLHGSLLLRLAGDLLGRFEWRQAGSLLNGITLLLFLVLMIALVRLGKTAKRPA</sequence>
<keyword evidence="3" id="KW-1185">Reference proteome</keyword>
<evidence type="ECO:0000313" key="2">
    <source>
        <dbReference type="EMBL" id="SMF11277.1"/>
    </source>
</evidence>
<feature type="transmembrane region" description="Helical" evidence="1">
    <location>
        <begin position="236"/>
        <end position="257"/>
    </location>
</feature>
<dbReference type="EMBL" id="FXAG01000005">
    <property type="protein sequence ID" value="SMF11277.1"/>
    <property type="molecule type" value="Genomic_DNA"/>
</dbReference>
<dbReference type="STRING" id="1123014.SAMN02745746_01391"/>
<evidence type="ECO:0000256" key="1">
    <source>
        <dbReference type="SAM" id="Phobius"/>
    </source>
</evidence>
<feature type="transmembrane region" description="Helical" evidence="1">
    <location>
        <begin position="71"/>
        <end position="88"/>
    </location>
</feature>
<organism evidence="2 3">
    <name type="scientific">Pseudogulbenkiania subflava DSM 22618</name>
    <dbReference type="NCBI Taxonomy" id="1123014"/>
    <lineage>
        <taxon>Bacteria</taxon>
        <taxon>Pseudomonadati</taxon>
        <taxon>Pseudomonadota</taxon>
        <taxon>Betaproteobacteria</taxon>
        <taxon>Neisseriales</taxon>
        <taxon>Chromobacteriaceae</taxon>
        <taxon>Pseudogulbenkiania</taxon>
    </lineage>
</organism>
<keyword evidence="1" id="KW-0472">Membrane</keyword>
<feature type="transmembrane region" description="Helical" evidence="1">
    <location>
        <begin position="45"/>
        <end position="64"/>
    </location>
</feature>
<gene>
    <name evidence="2" type="ORF">SAMN02745746_01391</name>
</gene>
<dbReference type="Proteomes" id="UP000192920">
    <property type="component" value="Unassembled WGS sequence"/>
</dbReference>
<keyword evidence="1" id="KW-1133">Transmembrane helix</keyword>
<dbReference type="AlphaFoldDB" id="A0A1Y6BHZ5"/>
<name>A0A1Y6BHZ5_9NEIS</name>